<dbReference type="SMART" id="SM01420">
    <property type="entry name" value="TRP_2"/>
    <property type="match status" value="1"/>
</dbReference>
<dbReference type="Pfam" id="PF08344">
    <property type="entry name" value="TRP_2"/>
    <property type="match status" value="1"/>
</dbReference>
<protein>
    <submittedName>
        <fullName evidence="8">Transient-receptor-potential-like protein</fullName>
    </submittedName>
</protein>
<dbReference type="PANTHER" id="PTHR10117">
    <property type="entry name" value="TRANSIENT RECEPTOR POTENTIAL CHANNEL"/>
    <property type="match status" value="1"/>
</dbReference>
<evidence type="ECO:0000256" key="6">
    <source>
        <dbReference type="SAM" id="Phobius"/>
    </source>
</evidence>
<dbReference type="InterPro" id="IPR002110">
    <property type="entry name" value="Ankyrin_rpt"/>
</dbReference>
<keyword evidence="6" id="KW-0812">Transmembrane</keyword>
<feature type="transmembrane region" description="Helical" evidence="6">
    <location>
        <begin position="273"/>
        <end position="296"/>
    </location>
</feature>
<dbReference type="InterPro" id="IPR002153">
    <property type="entry name" value="TRPC_channel"/>
</dbReference>
<comment type="caution">
    <text evidence="8">The sequence shown here is derived from an EMBL/GenBank/DDBJ whole genome shotgun (WGS) entry which is preliminary data.</text>
</comment>
<evidence type="ECO:0000256" key="3">
    <source>
        <dbReference type="ARBA" id="ARBA00023065"/>
    </source>
</evidence>
<name>A0AAV4R3D3_9ARAC</name>
<evidence type="ECO:0000256" key="1">
    <source>
        <dbReference type="ARBA" id="ARBA00022448"/>
    </source>
</evidence>
<dbReference type="GO" id="GO:0070679">
    <property type="term" value="F:inositol 1,4,5 trisphosphate binding"/>
    <property type="evidence" value="ECO:0007669"/>
    <property type="project" value="TreeGrafter"/>
</dbReference>
<evidence type="ECO:0000256" key="2">
    <source>
        <dbReference type="ARBA" id="ARBA00022737"/>
    </source>
</evidence>
<dbReference type="PROSITE" id="PS50088">
    <property type="entry name" value="ANK_REPEAT"/>
    <property type="match status" value="1"/>
</dbReference>
<proteinExistence type="predicted"/>
<dbReference type="PANTHER" id="PTHR10117:SF54">
    <property type="entry name" value="TRANSIENT RECEPTOR POTENTIAL-GAMMA PROTEIN"/>
    <property type="match status" value="1"/>
</dbReference>
<keyword evidence="3" id="KW-0406">Ion transport</keyword>
<evidence type="ECO:0000256" key="4">
    <source>
        <dbReference type="ARBA" id="ARBA00023303"/>
    </source>
</evidence>
<feature type="repeat" description="ANK" evidence="5">
    <location>
        <begin position="18"/>
        <end position="50"/>
    </location>
</feature>
<keyword evidence="1" id="KW-0813">Transport</keyword>
<feature type="transmembrane region" description="Helical" evidence="6">
    <location>
        <begin position="316"/>
        <end position="334"/>
    </location>
</feature>
<sequence>MSPGGEFKGGEDSTVYSSDITPLSLAAQNGDYKMVRMLLARGHEVEKPHAPNCLCPKCKSILREHGAALSRIRLNSYSAICNPCYICQVTDDPILYAFLLDGELNQSALMDKEFRAEYGDLAAEVRGFTVDLLSQCRNTAEVELLLKLPEGFDLRSHKTNFPRLQLALDHKQKEFVANSMVQQVLTAHWLGEFRSWPRLPLGMKVLQVLARVILLPVICMLLLVVPWLRQLKKYHSPLNRFLLSLASYSLFLLYVLMVNILDTGRYKRGAPNTGFEGLVVIFVIGHVWATIRQVWVAGYKRFFKAPWNWYDICMETFFVLSFLFWIFSVMEVLNDQMFKRKVLERKFWNSYDATLVHEALFAVATVLACGKLAYYCLQSSRLGPLQVSMGKMAVHIGYFLILCFLINTSFAVPLTRMYAYYDGMKQTDADGNSKSQLSTFTS</sequence>
<keyword evidence="6" id="KW-1133">Transmembrane helix</keyword>
<evidence type="ECO:0000259" key="7">
    <source>
        <dbReference type="SMART" id="SM01420"/>
    </source>
</evidence>
<evidence type="ECO:0000256" key="5">
    <source>
        <dbReference type="PROSITE-ProRule" id="PRU00023"/>
    </source>
</evidence>
<organism evidence="8 9">
    <name type="scientific">Caerostris darwini</name>
    <dbReference type="NCBI Taxonomy" id="1538125"/>
    <lineage>
        <taxon>Eukaryota</taxon>
        <taxon>Metazoa</taxon>
        <taxon>Ecdysozoa</taxon>
        <taxon>Arthropoda</taxon>
        <taxon>Chelicerata</taxon>
        <taxon>Arachnida</taxon>
        <taxon>Araneae</taxon>
        <taxon>Araneomorphae</taxon>
        <taxon>Entelegynae</taxon>
        <taxon>Araneoidea</taxon>
        <taxon>Araneidae</taxon>
        <taxon>Caerostris</taxon>
    </lineage>
</organism>
<dbReference type="EMBL" id="BPLQ01005479">
    <property type="protein sequence ID" value="GIY15129.1"/>
    <property type="molecule type" value="Genomic_DNA"/>
</dbReference>
<dbReference type="PROSITE" id="PS50297">
    <property type="entry name" value="ANK_REP_REGION"/>
    <property type="match status" value="1"/>
</dbReference>
<dbReference type="Proteomes" id="UP001054837">
    <property type="component" value="Unassembled WGS sequence"/>
</dbReference>
<dbReference type="GO" id="GO:0005886">
    <property type="term" value="C:plasma membrane"/>
    <property type="evidence" value="ECO:0007669"/>
    <property type="project" value="TreeGrafter"/>
</dbReference>
<feature type="transmembrane region" description="Helical" evidence="6">
    <location>
        <begin position="241"/>
        <end position="261"/>
    </location>
</feature>
<dbReference type="GO" id="GO:0015279">
    <property type="term" value="F:store-operated calcium channel activity"/>
    <property type="evidence" value="ECO:0007669"/>
    <property type="project" value="TreeGrafter"/>
</dbReference>
<feature type="domain" description="Transient receptor ion channel" evidence="7">
    <location>
        <begin position="53"/>
        <end position="115"/>
    </location>
</feature>
<dbReference type="InterPro" id="IPR013555">
    <property type="entry name" value="TRP_dom"/>
</dbReference>
<dbReference type="Pfam" id="PF00023">
    <property type="entry name" value="Ank"/>
    <property type="match status" value="1"/>
</dbReference>
<dbReference type="GO" id="GO:0051480">
    <property type="term" value="P:regulation of cytosolic calcium ion concentration"/>
    <property type="evidence" value="ECO:0007669"/>
    <property type="project" value="TreeGrafter"/>
</dbReference>
<evidence type="ECO:0000313" key="8">
    <source>
        <dbReference type="EMBL" id="GIY15129.1"/>
    </source>
</evidence>
<feature type="transmembrane region" description="Helical" evidence="6">
    <location>
        <begin position="208"/>
        <end position="229"/>
    </location>
</feature>
<reference evidence="8 9" key="1">
    <citation type="submission" date="2021-06" db="EMBL/GenBank/DDBJ databases">
        <title>Caerostris darwini draft genome.</title>
        <authorList>
            <person name="Kono N."/>
            <person name="Arakawa K."/>
        </authorList>
    </citation>
    <scope>NUCLEOTIDE SEQUENCE [LARGE SCALE GENOMIC DNA]</scope>
</reference>
<gene>
    <name evidence="8" type="primary">trp-1</name>
    <name evidence="8" type="ORF">CDAR_561971</name>
</gene>
<keyword evidence="5" id="KW-0040">ANK repeat</keyword>
<evidence type="ECO:0000313" key="9">
    <source>
        <dbReference type="Proteomes" id="UP001054837"/>
    </source>
</evidence>
<keyword evidence="9" id="KW-1185">Reference proteome</keyword>
<feature type="transmembrane region" description="Helical" evidence="6">
    <location>
        <begin position="395"/>
        <end position="415"/>
    </location>
</feature>
<keyword evidence="2" id="KW-0677">Repeat</keyword>
<feature type="transmembrane region" description="Helical" evidence="6">
    <location>
        <begin position="355"/>
        <end position="375"/>
    </location>
</feature>
<dbReference type="GO" id="GO:0034703">
    <property type="term" value="C:cation channel complex"/>
    <property type="evidence" value="ECO:0007669"/>
    <property type="project" value="TreeGrafter"/>
</dbReference>
<accession>A0AAV4R3D3</accession>
<keyword evidence="6" id="KW-0472">Membrane</keyword>
<dbReference type="AlphaFoldDB" id="A0AAV4R3D3"/>
<keyword evidence="4" id="KW-0407">Ion channel</keyword>